<feature type="compositionally biased region" description="Basic and acidic residues" evidence="1">
    <location>
        <begin position="105"/>
        <end position="114"/>
    </location>
</feature>
<dbReference type="AlphaFoldDB" id="A0A2C9D3M0"/>
<dbReference type="OrthoDB" id="7923950at2"/>
<feature type="region of interest" description="Disordered" evidence="1">
    <location>
        <begin position="94"/>
        <end position="114"/>
    </location>
</feature>
<evidence type="ECO:0008006" key="4">
    <source>
        <dbReference type="Google" id="ProtNLM"/>
    </source>
</evidence>
<gene>
    <name evidence="2" type="ORF">HDIA_1323</name>
</gene>
<dbReference type="EMBL" id="LT960614">
    <property type="protein sequence ID" value="SON54864.1"/>
    <property type="molecule type" value="Genomic_DNA"/>
</dbReference>
<accession>A0A2C9D3M0</accession>
<name>A0A2C9D3M0_9HYPH</name>
<evidence type="ECO:0000256" key="1">
    <source>
        <dbReference type="SAM" id="MobiDB-lite"/>
    </source>
</evidence>
<keyword evidence="3" id="KW-1185">Reference proteome</keyword>
<dbReference type="KEGG" id="hdi:HDIA_1323"/>
<proteinExistence type="predicted"/>
<reference evidence="3" key="1">
    <citation type="submission" date="2017-09" db="EMBL/GenBank/DDBJ databases">
        <title>Genome sequence of Nannocystis excedens DSM 71.</title>
        <authorList>
            <person name="Blom J."/>
        </authorList>
    </citation>
    <scope>NUCLEOTIDE SEQUENCE [LARGE SCALE GENOMIC DNA]</scope>
    <source>
        <strain evidence="3">type strain: E19</strain>
    </source>
</reference>
<evidence type="ECO:0000313" key="2">
    <source>
        <dbReference type="EMBL" id="SON54864.1"/>
    </source>
</evidence>
<dbReference type="Proteomes" id="UP000223606">
    <property type="component" value="Chromosome 1"/>
</dbReference>
<sequence length="114" mass="12132">MMFLIRTAFWLTIVIALIPVDGREQAADAGEAPPLGAMEAIYAAQATASDLGGFCGRNPNVCQIGGRIASTMALKAKTGARMVYEWIDGEEKAQNPASGLDTLTEEDRRISSKA</sequence>
<protein>
    <recommendedName>
        <fullName evidence="4">DUF5330 domain-containing protein</fullName>
    </recommendedName>
</protein>
<evidence type="ECO:0000313" key="3">
    <source>
        <dbReference type="Proteomes" id="UP000223606"/>
    </source>
</evidence>
<organism evidence="2 3">
    <name type="scientific">Hartmannibacter diazotrophicus</name>
    <dbReference type="NCBI Taxonomy" id="1482074"/>
    <lineage>
        <taxon>Bacteria</taxon>
        <taxon>Pseudomonadati</taxon>
        <taxon>Pseudomonadota</taxon>
        <taxon>Alphaproteobacteria</taxon>
        <taxon>Hyphomicrobiales</taxon>
        <taxon>Pleomorphomonadaceae</taxon>
        <taxon>Hartmannibacter</taxon>
    </lineage>
</organism>
<dbReference type="Pfam" id="PF17264">
    <property type="entry name" value="DUF5330"/>
    <property type="match status" value="1"/>
</dbReference>
<dbReference type="InterPro" id="IPR035220">
    <property type="entry name" value="DUF5330"/>
</dbReference>
<dbReference type="RefSeq" id="WP_099555448.1">
    <property type="nucleotide sequence ID" value="NZ_LT960614.1"/>
</dbReference>